<evidence type="ECO:0000313" key="3">
    <source>
        <dbReference type="EMBL" id="SDT21591.1"/>
    </source>
</evidence>
<gene>
    <name evidence="3" type="ORF">SAMN04488543_3328</name>
</gene>
<feature type="transmembrane region" description="Helical" evidence="2">
    <location>
        <begin position="23"/>
        <end position="44"/>
    </location>
</feature>
<keyword evidence="2" id="KW-1133">Transmembrane helix</keyword>
<organism evidence="3 4">
    <name type="scientific">Friedmanniella luteola</name>
    <dbReference type="NCBI Taxonomy" id="546871"/>
    <lineage>
        <taxon>Bacteria</taxon>
        <taxon>Bacillati</taxon>
        <taxon>Actinomycetota</taxon>
        <taxon>Actinomycetes</taxon>
        <taxon>Propionibacteriales</taxon>
        <taxon>Nocardioidaceae</taxon>
        <taxon>Friedmanniella</taxon>
    </lineage>
</organism>
<evidence type="ECO:0000313" key="4">
    <source>
        <dbReference type="Proteomes" id="UP000199092"/>
    </source>
</evidence>
<dbReference type="EMBL" id="LT629749">
    <property type="protein sequence ID" value="SDT21591.1"/>
    <property type="molecule type" value="Genomic_DNA"/>
</dbReference>
<dbReference type="InterPro" id="IPR032716">
    <property type="entry name" value="ACC_epsilon"/>
</dbReference>
<reference evidence="3 4" key="1">
    <citation type="submission" date="2016-10" db="EMBL/GenBank/DDBJ databases">
        <authorList>
            <person name="de Groot N.N."/>
        </authorList>
    </citation>
    <scope>NUCLEOTIDE SEQUENCE [LARGE SCALE GENOMIC DNA]</scope>
    <source>
        <strain evidence="3 4">DSM 21741</strain>
    </source>
</reference>
<protein>
    <submittedName>
        <fullName evidence="3">Acyl-CoA carboxylase epsilon subunit</fullName>
    </submittedName>
</protein>
<dbReference type="AlphaFoldDB" id="A0A1H1YJQ2"/>
<evidence type="ECO:0000256" key="1">
    <source>
        <dbReference type="SAM" id="MobiDB-lite"/>
    </source>
</evidence>
<dbReference type="RefSeq" id="WP_091414186.1">
    <property type="nucleotide sequence ID" value="NZ_LT629749.1"/>
</dbReference>
<name>A0A1H1YJQ2_9ACTN</name>
<dbReference type="STRING" id="546871.SAMN04488543_3328"/>
<dbReference type="Pfam" id="PF13822">
    <property type="entry name" value="ACC_epsilon"/>
    <property type="match status" value="1"/>
</dbReference>
<keyword evidence="4" id="KW-1185">Reference proteome</keyword>
<dbReference type="GO" id="GO:0004658">
    <property type="term" value="F:propionyl-CoA carboxylase activity"/>
    <property type="evidence" value="ECO:0007669"/>
    <property type="project" value="InterPro"/>
</dbReference>
<keyword evidence="2" id="KW-0812">Transmembrane</keyword>
<proteinExistence type="predicted"/>
<sequence>MSGPEDTAPRWRVVAGSPSDEELAALVVALTAAAGAAAAAPVAVPPVRSAWAAAAREGRPPLSPGPGAWVGSARPR</sequence>
<evidence type="ECO:0000256" key="2">
    <source>
        <dbReference type="SAM" id="Phobius"/>
    </source>
</evidence>
<dbReference type="Proteomes" id="UP000199092">
    <property type="component" value="Chromosome I"/>
</dbReference>
<dbReference type="GO" id="GO:0003989">
    <property type="term" value="F:acetyl-CoA carboxylase activity"/>
    <property type="evidence" value="ECO:0007669"/>
    <property type="project" value="InterPro"/>
</dbReference>
<feature type="region of interest" description="Disordered" evidence="1">
    <location>
        <begin position="54"/>
        <end position="76"/>
    </location>
</feature>
<keyword evidence="2" id="KW-0472">Membrane</keyword>
<accession>A0A1H1YJQ2</accession>